<keyword evidence="2" id="KW-1185">Reference proteome</keyword>
<name>A0A923SJM5_9BACT</name>
<evidence type="ECO:0000313" key="1">
    <source>
        <dbReference type="EMBL" id="MBC5993983.1"/>
    </source>
</evidence>
<dbReference type="Proteomes" id="UP000603640">
    <property type="component" value="Unassembled WGS sequence"/>
</dbReference>
<dbReference type="AlphaFoldDB" id="A0A923SJM5"/>
<sequence length="54" mass="5977">MQVILTRPCVSEVDQLAQQSNFLEEDIAALEAFCHQTGYTSSSQPKSSSESKKK</sequence>
<organism evidence="1 2">
    <name type="scientific">Pontibacter cellulosilyticus</name>
    <dbReference type="NCBI Taxonomy" id="1720253"/>
    <lineage>
        <taxon>Bacteria</taxon>
        <taxon>Pseudomonadati</taxon>
        <taxon>Bacteroidota</taxon>
        <taxon>Cytophagia</taxon>
        <taxon>Cytophagales</taxon>
        <taxon>Hymenobacteraceae</taxon>
        <taxon>Pontibacter</taxon>
    </lineage>
</organism>
<protein>
    <submittedName>
        <fullName evidence="1">Uncharacterized protein</fullName>
    </submittedName>
</protein>
<proteinExistence type="predicted"/>
<dbReference type="EMBL" id="JACRVF010000004">
    <property type="protein sequence ID" value="MBC5993983.1"/>
    <property type="molecule type" value="Genomic_DNA"/>
</dbReference>
<dbReference type="RefSeq" id="WP_187068007.1">
    <property type="nucleotide sequence ID" value="NZ_JACRVF010000004.1"/>
</dbReference>
<comment type="caution">
    <text evidence="1">The sequence shown here is derived from an EMBL/GenBank/DDBJ whole genome shotgun (WGS) entry which is preliminary data.</text>
</comment>
<gene>
    <name evidence="1" type="ORF">H8S84_14135</name>
</gene>
<evidence type="ECO:0000313" key="2">
    <source>
        <dbReference type="Proteomes" id="UP000603640"/>
    </source>
</evidence>
<accession>A0A923SJM5</accession>
<reference evidence="1" key="1">
    <citation type="submission" date="2020-08" db="EMBL/GenBank/DDBJ databases">
        <title>Pontibacter sp. SD6 16S ribosomal RNA gene Genome sequencing and assembly.</title>
        <authorList>
            <person name="Kang M."/>
        </authorList>
    </citation>
    <scope>NUCLEOTIDE SEQUENCE</scope>
    <source>
        <strain evidence="1">SD6</strain>
    </source>
</reference>